<feature type="transmembrane region" description="Helical" evidence="1">
    <location>
        <begin position="60"/>
        <end position="81"/>
    </location>
</feature>
<feature type="transmembrane region" description="Helical" evidence="1">
    <location>
        <begin position="7"/>
        <end position="27"/>
    </location>
</feature>
<comment type="caution">
    <text evidence="2">The sequence shown here is derived from an EMBL/GenBank/DDBJ whole genome shotgun (WGS) entry which is preliminary data.</text>
</comment>
<name>A0A165Y4I8_9BACI</name>
<evidence type="ECO:0000313" key="3">
    <source>
        <dbReference type="Proteomes" id="UP000076476"/>
    </source>
</evidence>
<dbReference type="RefSeq" id="WP_063387642.1">
    <property type="nucleotide sequence ID" value="NZ_LWBR01000016.1"/>
</dbReference>
<keyword evidence="3" id="KW-1185">Reference proteome</keyword>
<keyword evidence="1" id="KW-0812">Transmembrane</keyword>
<dbReference type="Proteomes" id="UP000076476">
    <property type="component" value="Unassembled WGS sequence"/>
</dbReference>
<protein>
    <submittedName>
        <fullName evidence="2">Uncharacterized protein</fullName>
    </submittedName>
</protein>
<gene>
    <name evidence="2" type="ORF">AZI98_07415</name>
</gene>
<proteinExistence type="predicted"/>
<dbReference type="STRING" id="33936.AZI98_07415"/>
<sequence>MGKHIKFFVNVFLSITVIVFSIVLIYINQLDLEINQKIGKGVFYLKGYYKEGNEIITEQGIGVITIPLFVGLIVSMSITIIQITGFKSIFWTPISEI</sequence>
<keyword evidence="1" id="KW-0472">Membrane</keyword>
<accession>A0A165Y4I8</accession>
<dbReference type="EMBL" id="LWBR01000016">
    <property type="protein sequence ID" value="KZN96721.1"/>
    <property type="molecule type" value="Genomic_DNA"/>
</dbReference>
<organism evidence="2 3">
    <name type="scientific">Aeribacillus pallidus</name>
    <dbReference type="NCBI Taxonomy" id="33936"/>
    <lineage>
        <taxon>Bacteria</taxon>
        <taxon>Bacillati</taxon>
        <taxon>Bacillota</taxon>
        <taxon>Bacilli</taxon>
        <taxon>Bacillales</taxon>
        <taxon>Bacillaceae</taxon>
        <taxon>Aeribacillus</taxon>
    </lineage>
</organism>
<dbReference type="OrthoDB" id="2356598at2"/>
<evidence type="ECO:0000313" key="2">
    <source>
        <dbReference type="EMBL" id="KZN96721.1"/>
    </source>
</evidence>
<evidence type="ECO:0000256" key="1">
    <source>
        <dbReference type="SAM" id="Phobius"/>
    </source>
</evidence>
<dbReference type="AlphaFoldDB" id="A0A165Y4I8"/>
<reference evidence="2 3" key="1">
    <citation type="submission" date="2016-04" db="EMBL/GenBank/DDBJ databases">
        <title>Draft genome sequence of Aeribacillus pallidus 8m3 from petroleum reservoir.</title>
        <authorList>
            <person name="Poltaraus A.B."/>
            <person name="Nazina T.N."/>
            <person name="Tourova T.P."/>
            <person name="Malakho S.M."/>
            <person name="Korshunova A.V."/>
            <person name="Sokolova D.S."/>
        </authorList>
    </citation>
    <scope>NUCLEOTIDE SEQUENCE [LARGE SCALE GENOMIC DNA]</scope>
    <source>
        <strain evidence="2 3">8m3</strain>
    </source>
</reference>
<keyword evidence="1" id="KW-1133">Transmembrane helix</keyword>